<comment type="caution">
    <text evidence="1">The sequence shown here is derived from an EMBL/GenBank/DDBJ whole genome shotgun (WGS) entry which is preliminary data.</text>
</comment>
<proteinExistence type="predicted"/>
<protein>
    <submittedName>
        <fullName evidence="1">5085_t:CDS:1</fullName>
    </submittedName>
</protein>
<dbReference type="Proteomes" id="UP000789920">
    <property type="component" value="Unassembled WGS sequence"/>
</dbReference>
<feature type="non-terminal residue" evidence="1">
    <location>
        <position position="82"/>
    </location>
</feature>
<accession>A0ACA9SLI5</accession>
<evidence type="ECO:0000313" key="2">
    <source>
        <dbReference type="Proteomes" id="UP000789920"/>
    </source>
</evidence>
<feature type="non-terminal residue" evidence="1">
    <location>
        <position position="1"/>
    </location>
</feature>
<reference evidence="1" key="1">
    <citation type="submission" date="2021-06" db="EMBL/GenBank/DDBJ databases">
        <authorList>
            <person name="Kallberg Y."/>
            <person name="Tangrot J."/>
            <person name="Rosling A."/>
        </authorList>
    </citation>
    <scope>NUCLEOTIDE SEQUENCE</scope>
    <source>
        <strain evidence="1">MA461A</strain>
    </source>
</reference>
<evidence type="ECO:0000313" key="1">
    <source>
        <dbReference type="EMBL" id="CAG8841964.1"/>
    </source>
</evidence>
<dbReference type="EMBL" id="CAJVQC010132423">
    <property type="protein sequence ID" value="CAG8841964.1"/>
    <property type="molecule type" value="Genomic_DNA"/>
</dbReference>
<gene>
    <name evidence="1" type="ORF">RPERSI_LOCUS32103</name>
</gene>
<organism evidence="1 2">
    <name type="scientific">Racocetra persica</name>
    <dbReference type="NCBI Taxonomy" id="160502"/>
    <lineage>
        <taxon>Eukaryota</taxon>
        <taxon>Fungi</taxon>
        <taxon>Fungi incertae sedis</taxon>
        <taxon>Mucoromycota</taxon>
        <taxon>Glomeromycotina</taxon>
        <taxon>Glomeromycetes</taxon>
        <taxon>Diversisporales</taxon>
        <taxon>Gigasporaceae</taxon>
        <taxon>Racocetra</taxon>
    </lineage>
</organism>
<keyword evidence="2" id="KW-1185">Reference proteome</keyword>
<sequence length="82" mass="9161">ERDDCESRIITDEIANHKETINGDLNKNKLTKKCSRSVITSSKGRGVKTVKNRSRAESSDNSQVVKKVKSEIDSEKGTQLIK</sequence>
<name>A0ACA9SLI5_9GLOM</name>